<keyword evidence="2" id="KW-1185">Reference proteome</keyword>
<sequence>MDSELTFWRLVNSGRHAPLSQIMAYSAVSGHGLVIPEGCSQVRLGRIQYHLSRQMIFFRGSTFSNLLTKARLGVMISLKSCHKSCLLMALSGAIILIMTHPHHKLIPAAISDVGFKRTSPGDLRLYHQSTGAKLVPETTECTFPQVDPFDPSIMKIAGLKKGPLNCRHYFLPEITYIAGLSIRVDASRAKIQPARIRCKYRNITGMPLNDNKILFSNWSQIFTESIGITKEHEFLQVECFDSQVEGKIISKAFYSLVPERAHLNSLYEAAIIKRLIEFKPKETLNLIAVGLDGLPRHQMLRAMPKTYKFLMDLKSFDFTKHGQTGKNTLPNLLTLLSPNNLTEIKKWWSPGEPEDTFDLIWHNFEQAGYRTLFTEDNPRQSGFYFGGGQFVFPQTSYWNRPLEIAMNNEGGFVRRKGLCNGPHSVSEYQLSYLIRFLDTFRSDPVTGWTMISDVTHNDITNAGLIDQDILNFYKTLEAKGQLNKSVVLFFSDHGSRWGKIRRTYNGIVEGRNPFMILTFPLWFLKKYPEIAKNLKTNTHRLTSHFDTRQTLLDLLYFKAQTTTPPFRGKYGLSLFHEIPANRTCSDASIPEEHCLCGQKVDRFLNLTSPEAVALSKALMSAVKQKSDPKKCKEYSLDKILQVGVLALPVNMEKVEQKMLMCNVRISVKPGGAIFEATVTMDQETKKTSVSSNLDRLNLYKGEVECQPTSKQQMFCYCKSNPTKS</sequence>
<comment type="caution">
    <text evidence="1">The sequence shown here is derived from an EMBL/GenBank/DDBJ whole genome shotgun (WGS) entry which is preliminary data.</text>
</comment>
<dbReference type="GO" id="GO:0005615">
    <property type="term" value="C:extracellular space"/>
    <property type="evidence" value="ECO:0007669"/>
    <property type="project" value="TreeGrafter"/>
</dbReference>
<organism evidence="1 2">
    <name type="scientific">Elysia crispata</name>
    <name type="common">lettuce slug</name>
    <dbReference type="NCBI Taxonomy" id="231223"/>
    <lineage>
        <taxon>Eukaryota</taxon>
        <taxon>Metazoa</taxon>
        <taxon>Spiralia</taxon>
        <taxon>Lophotrochozoa</taxon>
        <taxon>Mollusca</taxon>
        <taxon>Gastropoda</taxon>
        <taxon>Heterobranchia</taxon>
        <taxon>Euthyneura</taxon>
        <taxon>Panpulmonata</taxon>
        <taxon>Sacoglossa</taxon>
        <taxon>Placobranchoidea</taxon>
        <taxon>Plakobranchidae</taxon>
        <taxon>Elysia</taxon>
    </lineage>
</organism>
<accession>A0AAE1CY55</accession>
<dbReference type="FunFam" id="3.40.720.10:FF:000017">
    <property type="entry name" value="Predicted protein"/>
    <property type="match status" value="1"/>
</dbReference>
<evidence type="ECO:0000313" key="2">
    <source>
        <dbReference type="Proteomes" id="UP001283361"/>
    </source>
</evidence>
<dbReference type="Proteomes" id="UP001283361">
    <property type="component" value="Unassembled WGS sequence"/>
</dbReference>
<dbReference type="SUPFAM" id="SSF53649">
    <property type="entry name" value="Alkaline phosphatase-like"/>
    <property type="match status" value="1"/>
</dbReference>
<protein>
    <recommendedName>
        <fullName evidence="3">DUF229 domain containing protein</fullName>
    </recommendedName>
</protein>
<proteinExistence type="predicted"/>
<dbReference type="Gene3D" id="3.40.720.10">
    <property type="entry name" value="Alkaline Phosphatase, subunit A"/>
    <property type="match status" value="1"/>
</dbReference>
<gene>
    <name evidence="1" type="ORF">RRG08_010243</name>
</gene>
<dbReference type="PANTHER" id="PTHR10974">
    <property type="entry name" value="FI08016P-RELATED"/>
    <property type="match status" value="1"/>
</dbReference>
<evidence type="ECO:0008006" key="3">
    <source>
        <dbReference type="Google" id="ProtNLM"/>
    </source>
</evidence>
<reference evidence="1" key="1">
    <citation type="journal article" date="2023" name="G3 (Bethesda)">
        <title>A reference genome for the long-term kleptoplast-retaining sea slug Elysia crispata morphotype clarki.</title>
        <authorList>
            <person name="Eastman K.E."/>
            <person name="Pendleton A.L."/>
            <person name="Shaikh M.A."/>
            <person name="Suttiyut T."/>
            <person name="Ogas R."/>
            <person name="Tomko P."/>
            <person name="Gavelis G."/>
            <person name="Widhalm J.R."/>
            <person name="Wisecaver J.H."/>
        </authorList>
    </citation>
    <scope>NUCLEOTIDE SEQUENCE</scope>
    <source>
        <strain evidence="1">ECLA1</strain>
    </source>
</reference>
<name>A0AAE1CY55_9GAST</name>
<dbReference type="PANTHER" id="PTHR10974:SF1">
    <property type="entry name" value="FI08016P-RELATED"/>
    <property type="match status" value="1"/>
</dbReference>
<dbReference type="EMBL" id="JAWDGP010006263">
    <property type="protein sequence ID" value="KAK3744375.1"/>
    <property type="molecule type" value="Genomic_DNA"/>
</dbReference>
<dbReference type="CDD" id="cd16021">
    <property type="entry name" value="ALP_like"/>
    <property type="match status" value="1"/>
</dbReference>
<dbReference type="InterPro" id="IPR004245">
    <property type="entry name" value="DUF229"/>
</dbReference>
<dbReference type="InterPro" id="IPR017850">
    <property type="entry name" value="Alkaline_phosphatase_core_sf"/>
</dbReference>
<evidence type="ECO:0000313" key="1">
    <source>
        <dbReference type="EMBL" id="KAK3744375.1"/>
    </source>
</evidence>
<dbReference type="AlphaFoldDB" id="A0AAE1CY55"/>
<dbReference type="Pfam" id="PF02995">
    <property type="entry name" value="DUF229"/>
    <property type="match status" value="1"/>
</dbReference>